<dbReference type="Pfam" id="PF12771">
    <property type="entry name" value="SusD-like_2"/>
    <property type="match status" value="1"/>
</dbReference>
<dbReference type="InterPro" id="IPR041662">
    <property type="entry name" value="SusD-like_2"/>
</dbReference>
<protein>
    <recommendedName>
        <fullName evidence="4">SusD-like starch-binding protein associating with outer membrane</fullName>
    </recommendedName>
</protein>
<dbReference type="Proteomes" id="UP000576209">
    <property type="component" value="Unassembled WGS sequence"/>
</dbReference>
<feature type="compositionally biased region" description="Polar residues" evidence="1">
    <location>
        <begin position="428"/>
        <end position="438"/>
    </location>
</feature>
<reference evidence="2 3" key="1">
    <citation type="submission" date="2020-08" db="EMBL/GenBank/DDBJ databases">
        <title>Genomic Encyclopedia of Type Strains, Phase IV (KMG-IV): sequencing the most valuable type-strain genomes for metagenomic binning, comparative biology and taxonomic classification.</title>
        <authorList>
            <person name="Goeker M."/>
        </authorList>
    </citation>
    <scope>NUCLEOTIDE SEQUENCE [LARGE SCALE GENOMIC DNA]</scope>
    <source>
        <strain evidence="2 3">DSM 105137</strain>
    </source>
</reference>
<comment type="caution">
    <text evidence="2">The sequence shown here is derived from an EMBL/GenBank/DDBJ whole genome shotgun (WGS) entry which is preliminary data.</text>
</comment>
<accession>A0A840EI82</accession>
<evidence type="ECO:0008006" key="4">
    <source>
        <dbReference type="Google" id="ProtNLM"/>
    </source>
</evidence>
<dbReference type="EMBL" id="JACIFF010000009">
    <property type="protein sequence ID" value="MBB4080606.1"/>
    <property type="molecule type" value="Genomic_DNA"/>
</dbReference>
<dbReference type="PROSITE" id="PS51257">
    <property type="entry name" value="PROKAR_LIPOPROTEIN"/>
    <property type="match status" value="1"/>
</dbReference>
<evidence type="ECO:0000256" key="1">
    <source>
        <dbReference type="SAM" id="MobiDB-lite"/>
    </source>
</evidence>
<keyword evidence="3" id="KW-1185">Reference proteome</keyword>
<dbReference type="InterPro" id="IPR011990">
    <property type="entry name" value="TPR-like_helical_dom_sf"/>
</dbReference>
<evidence type="ECO:0000313" key="2">
    <source>
        <dbReference type="EMBL" id="MBB4080606.1"/>
    </source>
</evidence>
<name>A0A840EI82_9BACT</name>
<evidence type="ECO:0000313" key="3">
    <source>
        <dbReference type="Proteomes" id="UP000576209"/>
    </source>
</evidence>
<dbReference type="RefSeq" id="WP_183496838.1">
    <property type="nucleotide sequence ID" value="NZ_JACIFF010000009.1"/>
</dbReference>
<dbReference type="SUPFAM" id="SSF48452">
    <property type="entry name" value="TPR-like"/>
    <property type="match status" value="1"/>
</dbReference>
<dbReference type="AlphaFoldDB" id="A0A840EI82"/>
<gene>
    <name evidence="2" type="ORF">GGR28_003241</name>
</gene>
<feature type="region of interest" description="Disordered" evidence="1">
    <location>
        <begin position="426"/>
        <end position="450"/>
    </location>
</feature>
<dbReference type="Gene3D" id="1.25.40.390">
    <property type="match status" value="1"/>
</dbReference>
<sequence>MKNIVYAGLISAALFTSCESIVDDLNLNPNEFTEVPAQLVFNQVVLNTAAIAEAEPLRISGMWSDQFAGTDRQYITQDRFEVGAATFDEVWEDLFQQGISQAQIAQEQATSEGLGVIANYAKLLEGYYVAEAALMFGDVPYSEVNKLDFPDPTYEPQEQVLAAAIGLIQASIGGQGAGNLVSTANQVLTTGEGGTTWGEFGSALLARYYLAQSDYASALSAAQAANFNDMTDGVEIIHTTTDFAENLIYQFEAEQRANYLSFGNDSTVQSTLYNFLAADTPMSRADGKTDDAARLALFSSGVDQGIYRINVNDDGFFAKDANFPLIGYPEVQLIIAESAARTGDEETALTALNNARNYWDQLTGTDSYDDLDDTDLSGADLIEAILVEKYVSVFGLPTFYDIIRTDNLIGADMDTRSTPAERFLYPSTEISSNSSYPGNKTLDDPTPVFN</sequence>
<proteinExistence type="predicted"/>
<organism evidence="2 3">
    <name type="scientific">Neolewinella aquimaris</name>
    <dbReference type="NCBI Taxonomy" id="1835722"/>
    <lineage>
        <taxon>Bacteria</taxon>
        <taxon>Pseudomonadati</taxon>
        <taxon>Bacteroidota</taxon>
        <taxon>Saprospiria</taxon>
        <taxon>Saprospirales</taxon>
        <taxon>Lewinellaceae</taxon>
        <taxon>Neolewinella</taxon>
    </lineage>
</organism>